<keyword evidence="17" id="KW-1208">Phospholipid metabolism</keyword>
<evidence type="ECO:0000256" key="1">
    <source>
        <dbReference type="ARBA" id="ARBA00001946"/>
    </source>
</evidence>
<dbReference type="GO" id="GO:0005743">
    <property type="term" value="C:mitochondrial inner membrane"/>
    <property type="evidence" value="ECO:0007669"/>
    <property type="project" value="UniProtKB-SubCell"/>
</dbReference>
<keyword evidence="11" id="KW-0999">Mitochondrion inner membrane</keyword>
<keyword evidence="20" id="KW-1185">Reference proteome</keyword>
<sequence>MMEREALLLEALRSLPPAAFAFGYGSGVMRQADSRSSEKCASSVTSPVDNKVLDFILAVDDAEEWHRQNIEQWGNASHYSWVMQSLGPRAISRVQQSRFGARIYYNALVPLRRQDTAGFAGSAGSLETLPLAPPSSIPCARAAQAQNSASIPASNAAVTSEDSAASTARPAGLVRMDVQSIEGRSHSRQLIKYGVITVRHLLDDLRHWESLYVAGRMHKPVQVLQSNPLVELANEQNIENAARAALITLPEEFDEEQIYEAVASLSYVGDVRRAVGAEDPAKTRKIVHGNFDGFRALYSPILTRLDRVITRKSGASTRFQQAVDAASREQLMLGLPLSFLSRAQMASWQVSQTKTDWRSRMRGLQMALNANKEGVIQAFEKTSHLAPWQSLSKAELGRRLAQAGPQASKQAVLCALGSIIRGSSLRQTIKGALTAGLVRSVQYASAKFAKGFGANWRLS</sequence>
<evidence type="ECO:0000313" key="20">
    <source>
        <dbReference type="Proteomes" id="UP000324585"/>
    </source>
</evidence>
<comment type="caution">
    <text evidence="19">The sequence shown here is derived from an EMBL/GenBank/DDBJ whole genome shotgun (WGS) entry which is preliminary data.</text>
</comment>
<name>A0A5J4Z837_PORPP</name>
<keyword evidence="13" id="KW-0443">Lipid metabolism</keyword>
<comment type="cofactor">
    <cofactor evidence="1">
        <name>Mg(2+)</name>
        <dbReference type="ChEBI" id="CHEBI:18420"/>
    </cofactor>
</comment>
<keyword evidence="8" id="KW-0444">Lipid biosynthesis</keyword>
<comment type="similarity">
    <text evidence="5">Belongs to the TAM41 family.</text>
</comment>
<evidence type="ECO:0000256" key="2">
    <source>
        <dbReference type="ARBA" id="ARBA00004443"/>
    </source>
</evidence>
<evidence type="ECO:0000256" key="7">
    <source>
        <dbReference type="ARBA" id="ARBA00018337"/>
    </source>
</evidence>
<dbReference type="GO" id="GO:0032049">
    <property type="term" value="P:cardiolipin biosynthetic process"/>
    <property type="evidence" value="ECO:0007669"/>
    <property type="project" value="InterPro"/>
</dbReference>
<dbReference type="OrthoDB" id="4679at2759"/>
<evidence type="ECO:0000256" key="11">
    <source>
        <dbReference type="ARBA" id="ARBA00022792"/>
    </source>
</evidence>
<proteinExistence type="inferred from homology"/>
<protein>
    <recommendedName>
        <fullName evidence="7">Phosphatidate cytidylyltransferase, mitochondrial</fullName>
        <ecNumber evidence="6">2.7.7.41</ecNumber>
    </recommendedName>
    <alternativeName>
        <fullName evidence="18">CDP-diacylglycerol synthase</fullName>
    </alternativeName>
</protein>
<evidence type="ECO:0000313" key="19">
    <source>
        <dbReference type="EMBL" id="KAA8499916.1"/>
    </source>
</evidence>
<evidence type="ECO:0000256" key="17">
    <source>
        <dbReference type="ARBA" id="ARBA00023264"/>
    </source>
</evidence>
<dbReference type="UniPathway" id="UPA00557">
    <property type="reaction ID" value="UER00614"/>
</dbReference>
<evidence type="ECO:0000256" key="4">
    <source>
        <dbReference type="ARBA" id="ARBA00005189"/>
    </source>
</evidence>
<evidence type="ECO:0000256" key="13">
    <source>
        <dbReference type="ARBA" id="ARBA00023098"/>
    </source>
</evidence>
<evidence type="ECO:0000256" key="9">
    <source>
        <dbReference type="ARBA" id="ARBA00022679"/>
    </source>
</evidence>
<dbReference type="EMBL" id="VRMN01000001">
    <property type="protein sequence ID" value="KAA8499916.1"/>
    <property type="molecule type" value="Genomic_DNA"/>
</dbReference>
<accession>A0A5J4Z837</accession>
<keyword evidence="14" id="KW-0496">Mitochondrion</keyword>
<dbReference type="AlphaFoldDB" id="A0A5J4Z837"/>
<evidence type="ECO:0000256" key="12">
    <source>
        <dbReference type="ARBA" id="ARBA00022842"/>
    </source>
</evidence>
<comment type="pathway">
    <text evidence="3">Phospholipid metabolism; CDP-diacylglycerol biosynthesis; CDP-diacylglycerol from sn-glycerol 3-phosphate: step 3/3.</text>
</comment>
<evidence type="ECO:0000256" key="6">
    <source>
        <dbReference type="ARBA" id="ARBA00012487"/>
    </source>
</evidence>
<gene>
    <name evidence="19" type="ORF">FVE85_7501</name>
</gene>
<dbReference type="GO" id="GO:0004605">
    <property type="term" value="F:phosphatidate cytidylyltransferase activity"/>
    <property type="evidence" value="ECO:0007669"/>
    <property type="project" value="UniProtKB-EC"/>
</dbReference>
<evidence type="ECO:0000256" key="15">
    <source>
        <dbReference type="ARBA" id="ARBA00023136"/>
    </source>
</evidence>
<dbReference type="PANTHER" id="PTHR13619">
    <property type="entry name" value="PHOSPHATIDATE CYTIDYLYLTRANSFERASE, MITOCHONDRIAL"/>
    <property type="match status" value="1"/>
</dbReference>
<keyword evidence="15" id="KW-0472">Membrane</keyword>
<dbReference type="InterPro" id="IPR015222">
    <property type="entry name" value="Tam41"/>
</dbReference>
<comment type="subcellular location">
    <subcellularLocation>
        <location evidence="2">Mitochondrion inner membrane</location>
        <topology evidence="2">Peripheral membrane protein</topology>
        <orientation evidence="2">Matrix side</orientation>
    </subcellularLocation>
</comment>
<organism evidence="19 20">
    <name type="scientific">Porphyridium purpureum</name>
    <name type="common">Red alga</name>
    <name type="synonym">Porphyridium cruentum</name>
    <dbReference type="NCBI Taxonomy" id="35688"/>
    <lineage>
        <taxon>Eukaryota</taxon>
        <taxon>Rhodophyta</taxon>
        <taxon>Bangiophyceae</taxon>
        <taxon>Porphyridiales</taxon>
        <taxon>Porphyridiaceae</taxon>
        <taxon>Porphyridium</taxon>
    </lineage>
</organism>
<evidence type="ECO:0000256" key="8">
    <source>
        <dbReference type="ARBA" id="ARBA00022516"/>
    </source>
</evidence>
<evidence type="ECO:0000256" key="5">
    <source>
        <dbReference type="ARBA" id="ARBA00005458"/>
    </source>
</evidence>
<keyword evidence="12" id="KW-0460">Magnesium</keyword>
<dbReference type="Pfam" id="PF09139">
    <property type="entry name" value="Tam41_Mmp37"/>
    <property type="match status" value="2"/>
</dbReference>
<keyword evidence="16" id="KW-0594">Phospholipid biosynthesis</keyword>
<evidence type="ECO:0000256" key="18">
    <source>
        <dbReference type="ARBA" id="ARBA00029893"/>
    </source>
</evidence>
<dbReference type="Proteomes" id="UP000324585">
    <property type="component" value="Unassembled WGS sequence"/>
</dbReference>
<dbReference type="PIRSF" id="PIRSF028840">
    <property type="entry name" value="Mmp37"/>
    <property type="match status" value="1"/>
</dbReference>
<dbReference type="PANTHER" id="PTHR13619:SF0">
    <property type="entry name" value="PHOSPHATIDATE CYTIDYLYLTRANSFERASE, MITOCHONDRIAL"/>
    <property type="match status" value="1"/>
</dbReference>
<dbReference type="EC" id="2.7.7.41" evidence="6"/>
<comment type="pathway">
    <text evidence="4">Lipid metabolism.</text>
</comment>
<evidence type="ECO:0000256" key="16">
    <source>
        <dbReference type="ARBA" id="ARBA00023209"/>
    </source>
</evidence>
<evidence type="ECO:0000256" key="10">
    <source>
        <dbReference type="ARBA" id="ARBA00022695"/>
    </source>
</evidence>
<dbReference type="OMA" id="HAENMHR"/>
<evidence type="ECO:0000256" key="3">
    <source>
        <dbReference type="ARBA" id="ARBA00005119"/>
    </source>
</evidence>
<keyword evidence="9 19" id="KW-0808">Transferase</keyword>
<evidence type="ECO:0000256" key="14">
    <source>
        <dbReference type="ARBA" id="ARBA00023128"/>
    </source>
</evidence>
<dbReference type="GO" id="GO:0016024">
    <property type="term" value="P:CDP-diacylglycerol biosynthetic process"/>
    <property type="evidence" value="ECO:0007669"/>
    <property type="project" value="UniProtKB-UniPathway"/>
</dbReference>
<reference evidence="20" key="1">
    <citation type="journal article" date="2019" name="Nat. Commun.">
        <title>Expansion of phycobilisome linker gene families in mesophilic red algae.</title>
        <authorList>
            <person name="Lee J."/>
            <person name="Kim D."/>
            <person name="Bhattacharya D."/>
            <person name="Yoon H.S."/>
        </authorList>
    </citation>
    <scope>NUCLEOTIDE SEQUENCE [LARGE SCALE GENOMIC DNA]</scope>
    <source>
        <strain evidence="20">CCMP 1328</strain>
    </source>
</reference>
<keyword evidence="10 19" id="KW-0548">Nucleotidyltransferase</keyword>